<proteinExistence type="predicted"/>
<dbReference type="Gene3D" id="3.40.630.10">
    <property type="entry name" value="Zn peptidases"/>
    <property type="match status" value="1"/>
</dbReference>
<dbReference type="Pfam" id="PF04389">
    <property type="entry name" value="Peptidase_M28"/>
    <property type="match status" value="1"/>
</dbReference>
<evidence type="ECO:0000313" key="2">
    <source>
        <dbReference type="EMBL" id="SEK81379.1"/>
    </source>
</evidence>
<evidence type="ECO:0000313" key="3">
    <source>
        <dbReference type="Proteomes" id="UP000198620"/>
    </source>
</evidence>
<dbReference type="GO" id="GO:0006508">
    <property type="term" value="P:proteolysis"/>
    <property type="evidence" value="ECO:0007669"/>
    <property type="project" value="InterPro"/>
</dbReference>
<organism evidence="2 3">
    <name type="scientific">Nitrosovibrio tenuis</name>
    <dbReference type="NCBI Taxonomy" id="1233"/>
    <lineage>
        <taxon>Bacteria</taxon>
        <taxon>Pseudomonadati</taxon>
        <taxon>Pseudomonadota</taxon>
        <taxon>Betaproteobacteria</taxon>
        <taxon>Nitrosomonadales</taxon>
        <taxon>Nitrosomonadaceae</taxon>
        <taxon>Nitrosovibrio</taxon>
    </lineage>
</organism>
<sequence length="301" mass="33654">MPANHVDAVIIPVSASALEGHVRELAEDIGERHVGRPQSLAAARDYISSQWQTEGHAVEFQEYDALGVPCANLSVALPGIRWPGQVVLMGAHYDTVPRSPGADDNASGVAALLQLSRRLSGCRPSRTIRLVASVNEEPPFFFWEQMGSAIYARAARQRGVDIRAMFSLEMLGCYRDEPRSQQYPPFLGRGRPDRGNFIAFVTNIRSRRLLKYALAAFKVGTDFPVEGTATFGWLPGVSWSDHINFWRQGYPALMITDTAFFRYPHYHSLQDTPEKLDYRRMAAVVEGLARMLIRLADDECL</sequence>
<dbReference type="AlphaFoldDB" id="A0A1H7K3I4"/>
<dbReference type="PANTHER" id="PTHR12147:SF26">
    <property type="entry name" value="PEPTIDASE M28 DOMAIN-CONTAINING PROTEIN"/>
    <property type="match status" value="1"/>
</dbReference>
<accession>A0A1H7K3I4</accession>
<keyword evidence="3" id="KW-1185">Reference proteome</keyword>
<dbReference type="RefSeq" id="WP_090827914.1">
    <property type="nucleotide sequence ID" value="NZ_FOBH01000003.1"/>
</dbReference>
<dbReference type="InterPro" id="IPR045175">
    <property type="entry name" value="M28_fam"/>
</dbReference>
<dbReference type="SUPFAM" id="SSF53187">
    <property type="entry name" value="Zn-dependent exopeptidases"/>
    <property type="match status" value="1"/>
</dbReference>
<dbReference type="PANTHER" id="PTHR12147">
    <property type="entry name" value="METALLOPEPTIDASE M28 FAMILY MEMBER"/>
    <property type="match status" value="1"/>
</dbReference>
<dbReference type="Proteomes" id="UP000198620">
    <property type="component" value="Unassembled WGS sequence"/>
</dbReference>
<dbReference type="EMBL" id="FOBH01000003">
    <property type="protein sequence ID" value="SEK81379.1"/>
    <property type="molecule type" value="Genomic_DNA"/>
</dbReference>
<dbReference type="STRING" id="1233.SAMN05216387_10395"/>
<protein>
    <submittedName>
        <fullName evidence="2">Peptidase family M28</fullName>
    </submittedName>
</protein>
<dbReference type="InterPro" id="IPR007484">
    <property type="entry name" value="Peptidase_M28"/>
</dbReference>
<dbReference type="GO" id="GO:0008235">
    <property type="term" value="F:metalloexopeptidase activity"/>
    <property type="evidence" value="ECO:0007669"/>
    <property type="project" value="InterPro"/>
</dbReference>
<feature type="domain" description="Peptidase M28" evidence="1">
    <location>
        <begin position="84"/>
        <end position="289"/>
    </location>
</feature>
<evidence type="ECO:0000259" key="1">
    <source>
        <dbReference type="Pfam" id="PF04389"/>
    </source>
</evidence>
<name>A0A1H7K3I4_9PROT</name>
<reference evidence="2 3" key="1">
    <citation type="submission" date="2016-10" db="EMBL/GenBank/DDBJ databases">
        <authorList>
            <person name="de Groot N.N."/>
        </authorList>
    </citation>
    <scope>NUCLEOTIDE SEQUENCE [LARGE SCALE GENOMIC DNA]</scope>
    <source>
        <strain evidence="2 3">Nv1</strain>
    </source>
</reference>
<gene>
    <name evidence="2" type="ORF">SAMN05216387_10395</name>
</gene>
<dbReference type="OrthoDB" id="9789219at2"/>